<sequence>MIKSMTGFGLSEKSAGDAHVRVELKSVNHRFFDFSFNGPKPLIYLEDRIRKVIHSFVKRGSLTLYLSVEGSEAIAPKVETNWSIIDQYMSVAKEIQKRSGTEKTDVNVILQLPGVFTLRDADNLSAKTVEPLVLETVRRACEQLISMREKEGEALRTDLSEKVERIRRAVDGLEVFLPAVRDQYEKKLRTSVSDFLNRYQSIDEDRLMTEIAVFVNKTAVDEELTRMKSHLNQCVGLLSEDVDVPVGRQLDFLIQEMNREVNTIGSKGNHAEVSRFVVSLKNEIEKLREQVQNVE</sequence>
<comment type="cofactor">
    <cofactor evidence="1">
        <name>a divalent metal cation</name>
        <dbReference type="ChEBI" id="CHEBI:60240"/>
    </cofactor>
</comment>
<dbReference type="Pfam" id="PF08340">
    <property type="entry name" value="YicC-like_C"/>
    <property type="match status" value="1"/>
</dbReference>
<dbReference type="GO" id="GO:0004521">
    <property type="term" value="F:RNA endonuclease activity"/>
    <property type="evidence" value="ECO:0007669"/>
    <property type="project" value="InterPro"/>
</dbReference>
<evidence type="ECO:0000256" key="1">
    <source>
        <dbReference type="ARBA" id="ARBA00001968"/>
    </source>
</evidence>
<dbReference type="GO" id="GO:0016787">
    <property type="term" value="F:hydrolase activity"/>
    <property type="evidence" value="ECO:0007669"/>
    <property type="project" value="UniProtKB-KW"/>
</dbReference>
<keyword evidence="3" id="KW-0255">Endonuclease</keyword>
<dbReference type="InterPro" id="IPR013527">
    <property type="entry name" value="YicC-like_N"/>
</dbReference>
<dbReference type="STRING" id="269670.SAMN02982927_03537"/>
<keyword evidence="9" id="KW-1185">Reference proteome</keyword>
<evidence type="ECO:0000256" key="3">
    <source>
        <dbReference type="ARBA" id="ARBA00022759"/>
    </source>
</evidence>
<dbReference type="EMBL" id="FOOY01000042">
    <property type="protein sequence ID" value="SFH00120.1"/>
    <property type="molecule type" value="Genomic_DNA"/>
</dbReference>
<dbReference type="RefSeq" id="WP_093674839.1">
    <property type="nucleotide sequence ID" value="NZ_FOOY01000042.1"/>
</dbReference>
<proteinExistence type="inferred from homology"/>
<keyword evidence="2" id="KW-0540">Nuclease</keyword>
<dbReference type="InterPro" id="IPR013551">
    <property type="entry name" value="YicC-like_C"/>
</dbReference>
<dbReference type="InterPro" id="IPR005229">
    <property type="entry name" value="YicC/YloC-like"/>
</dbReference>
<name>A0A1I2WFL4_9BACL</name>
<evidence type="ECO:0000313" key="9">
    <source>
        <dbReference type="Proteomes" id="UP000198752"/>
    </source>
</evidence>
<evidence type="ECO:0000256" key="4">
    <source>
        <dbReference type="ARBA" id="ARBA00022801"/>
    </source>
</evidence>
<dbReference type="Proteomes" id="UP000198752">
    <property type="component" value="Unassembled WGS sequence"/>
</dbReference>
<feature type="domain" description="Endoribonuclease YicC-like C-terminal" evidence="7">
    <location>
        <begin position="178"/>
        <end position="295"/>
    </location>
</feature>
<evidence type="ECO:0000259" key="6">
    <source>
        <dbReference type="Pfam" id="PF03755"/>
    </source>
</evidence>
<evidence type="ECO:0000313" key="8">
    <source>
        <dbReference type="EMBL" id="SFH00120.1"/>
    </source>
</evidence>
<dbReference type="PANTHER" id="PTHR30636">
    <property type="entry name" value="UPF0701 PROTEIN YICC"/>
    <property type="match status" value="1"/>
</dbReference>
<accession>A0A1I2WFL4</accession>
<dbReference type="Pfam" id="PF03755">
    <property type="entry name" value="YicC-like_N"/>
    <property type="match status" value="1"/>
</dbReference>
<evidence type="ECO:0000256" key="5">
    <source>
        <dbReference type="ARBA" id="ARBA00035648"/>
    </source>
</evidence>
<evidence type="ECO:0000256" key="2">
    <source>
        <dbReference type="ARBA" id="ARBA00022722"/>
    </source>
</evidence>
<feature type="domain" description="Endoribonuclease YicC-like N-terminal" evidence="6">
    <location>
        <begin position="2"/>
        <end position="156"/>
    </location>
</feature>
<evidence type="ECO:0000259" key="7">
    <source>
        <dbReference type="Pfam" id="PF08340"/>
    </source>
</evidence>
<reference evidence="9" key="1">
    <citation type="submission" date="2016-10" db="EMBL/GenBank/DDBJ databases">
        <authorList>
            <person name="Varghese N."/>
            <person name="Submissions S."/>
        </authorList>
    </citation>
    <scope>NUCLEOTIDE SEQUENCE [LARGE SCALE GENOMIC DNA]</scope>
    <source>
        <strain evidence="9">ATCC 700379</strain>
    </source>
</reference>
<protein>
    <submittedName>
        <fullName evidence="8">TIGR00255 family protein</fullName>
    </submittedName>
</protein>
<dbReference type="OrthoDB" id="9771229at2"/>
<gene>
    <name evidence="8" type="ORF">SAMN02982927_03537</name>
</gene>
<dbReference type="PANTHER" id="PTHR30636:SF3">
    <property type="entry name" value="UPF0701 PROTEIN YICC"/>
    <property type="match status" value="1"/>
</dbReference>
<comment type="similarity">
    <text evidence="5">Belongs to the YicC/YloC family.</text>
</comment>
<keyword evidence="4" id="KW-0378">Hydrolase</keyword>
<dbReference type="AlphaFoldDB" id="A0A1I2WFL4"/>
<organism evidence="8 9">
    <name type="scientific">Sporolactobacillus nakayamae</name>
    <dbReference type="NCBI Taxonomy" id="269670"/>
    <lineage>
        <taxon>Bacteria</taxon>
        <taxon>Bacillati</taxon>
        <taxon>Bacillota</taxon>
        <taxon>Bacilli</taxon>
        <taxon>Bacillales</taxon>
        <taxon>Sporolactobacillaceae</taxon>
        <taxon>Sporolactobacillus</taxon>
    </lineage>
</organism>
<dbReference type="NCBIfam" id="TIGR00255">
    <property type="entry name" value="YicC/YloC family endoribonuclease"/>
    <property type="match status" value="1"/>
</dbReference>